<comment type="caution">
    <text evidence="1">The sequence shown here is derived from an EMBL/GenBank/DDBJ whole genome shotgun (WGS) entry which is preliminary data.</text>
</comment>
<dbReference type="EMBL" id="JBHSBA010000007">
    <property type="protein sequence ID" value="MFC4126473.1"/>
    <property type="molecule type" value="Genomic_DNA"/>
</dbReference>
<dbReference type="Gene3D" id="3.40.50.10010">
    <property type="entry name" value="Type-2 restriction enzyme NgoMIV"/>
    <property type="match status" value="2"/>
</dbReference>
<gene>
    <name evidence="1" type="ORF">ACFOW8_16160</name>
</gene>
<accession>A0ABV8L7L6</accession>
<dbReference type="RefSeq" id="WP_378551447.1">
    <property type="nucleotide sequence ID" value="NZ_JBHSBA010000007.1"/>
</dbReference>
<sequence>MGMTFGTDLLGWKRSRKNKLGWQWVPNTADTDNVSSLRLSAAVLEYLGAPNPNGGASDPAEPPDNPGGLLETQVAVDLATALPLLDPQRQWEVRKGQSIVNYAQYKHLAAMDRAIANDPNLRVTLGTDYLIKPDVLVGLLNTPTTSKHPWLHAALACKWTIRSDRVQNIRHENGNMIRHRRGRLPHLVTITAEPLPTRLASIARGTGEVDATYHLAYPAMAQAVAAVGTGEQQDAWAEVTEQGRLLDYTQLAAALATW</sequence>
<keyword evidence="1" id="KW-0255">Endonuclease</keyword>
<keyword evidence="2" id="KW-1185">Reference proteome</keyword>
<dbReference type="CDD" id="cd22340">
    <property type="entry name" value="NgoMIV-like"/>
    <property type="match status" value="1"/>
</dbReference>
<keyword evidence="1" id="KW-0378">Hydrolase</keyword>
<dbReference type="Pfam" id="PF09015">
    <property type="entry name" value="NgoMIV_restric"/>
    <property type="match status" value="2"/>
</dbReference>
<dbReference type="SUPFAM" id="SSF52980">
    <property type="entry name" value="Restriction endonuclease-like"/>
    <property type="match status" value="1"/>
</dbReference>
<organism evidence="1 2">
    <name type="scientific">Nocardia rhizosphaerae</name>
    <dbReference type="NCBI Taxonomy" id="1691571"/>
    <lineage>
        <taxon>Bacteria</taxon>
        <taxon>Bacillati</taxon>
        <taxon>Actinomycetota</taxon>
        <taxon>Actinomycetes</taxon>
        <taxon>Mycobacteriales</taxon>
        <taxon>Nocardiaceae</taxon>
        <taxon>Nocardia</taxon>
    </lineage>
</organism>
<dbReference type="InterPro" id="IPR011335">
    <property type="entry name" value="Restrct_endonuc-II-like"/>
</dbReference>
<protein>
    <submittedName>
        <fullName evidence="1">NgoMIV family type II restriction endonuclease</fullName>
    </submittedName>
</protein>
<dbReference type="Proteomes" id="UP001595767">
    <property type="component" value="Unassembled WGS sequence"/>
</dbReference>
<evidence type="ECO:0000313" key="2">
    <source>
        <dbReference type="Proteomes" id="UP001595767"/>
    </source>
</evidence>
<proteinExistence type="predicted"/>
<evidence type="ECO:0000313" key="1">
    <source>
        <dbReference type="EMBL" id="MFC4126473.1"/>
    </source>
</evidence>
<name>A0ABV8L7L6_9NOCA</name>
<dbReference type="InterPro" id="IPR037083">
    <property type="entry name" value="NgoMIV_sf"/>
</dbReference>
<keyword evidence="1" id="KW-0540">Nuclease</keyword>
<dbReference type="GO" id="GO:0004519">
    <property type="term" value="F:endonuclease activity"/>
    <property type="evidence" value="ECO:0007669"/>
    <property type="project" value="UniProtKB-KW"/>
</dbReference>
<dbReference type="InterPro" id="IPR015105">
    <property type="entry name" value="NgoMIV"/>
</dbReference>
<reference evidence="2" key="1">
    <citation type="journal article" date="2019" name="Int. J. Syst. Evol. Microbiol.">
        <title>The Global Catalogue of Microorganisms (GCM) 10K type strain sequencing project: providing services to taxonomists for standard genome sequencing and annotation.</title>
        <authorList>
            <consortium name="The Broad Institute Genomics Platform"/>
            <consortium name="The Broad Institute Genome Sequencing Center for Infectious Disease"/>
            <person name="Wu L."/>
            <person name="Ma J."/>
        </authorList>
    </citation>
    <scope>NUCLEOTIDE SEQUENCE [LARGE SCALE GENOMIC DNA]</scope>
    <source>
        <strain evidence="2">CGMCC 4.7204</strain>
    </source>
</reference>